<dbReference type="Proteomes" id="UP000652761">
    <property type="component" value="Unassembled WGS sequence"/>
</dbReference>
<evidence type="ECO:0000259" key="2">
    <source>
        <dbReference type="Pfam" id="PF01575"/>
    </source>
</evidence>
<dbReference type="Pfam" id="PF01575">
    <property type="entry name" value="MaoC_dehydratas"/>
    <property type="match status" value="1"/>
</dbReference>
<dbReference type="InterPro" id="IPR002539">
    <property type="entry name" value="MaoC-like_dom"/>
</dbReference>
<reference evidence="3" key="1">
    <citation type="submission" date="2017-07" db="EMBL/GenBank/DDBJ databases">
        <title>Taro Niue Genome Assembly and Annotation.</title>
        <authorList>
            <person name="Atibalentja N."/>
            <person name="Keating K."/>
            <person name="Fields C.J."/>
        </authorList>
    </citation>
    <scope>NUCLEOTIDE SEQUENCE</scope>
    <source>
        <strain evidence="3">Niue_2</strain>
        <tissue evidence="3">Leaf</tissue>
    </source>
</reference>
<gene>
    <name evidence="3" type="ORF">Taro_040403</name>
</gene>
<dbReference type="AlphaFoldDB" id="A0A843WBT4"/>
<dbReference type="GO" id="GO:0019171">
    <property type="term" value="F:(3R)-hydroxyacyl-[acyl-carrier-protein] dehydratase activity"/>
    <property type="evidence" value="ECO:0007669"/>
    <property type="project" value="TreeGrafter"/>
</dbReference>
<feature type="domain" description="MaoC-like" evidence="2">
    <location>
        <begin position="36"/>
        <end position="143"/>
    </location>
</feature>
<keyword evidence="4" id="KW-1185">Reference proteome</keyword>
<comment type="caution">
    <text evidence="3">The sequence shown here is derived from an EMBL/GenBank/DDBJ whole genome shotgun (WGS) entry which is preliminary data.</text>
</comment>
<dbReference type="EMBL" id="NMUH01003899">
    <property type="protein sequence ID" value="MQM07562.1"/>
    <property type="molecule type" value="Genomic_DNA"/>
</dbReference>
<dbReference type="Gene3D" id="3.10.129.10">
    <property type="entry name" value="Hotdog Thioesterase"/>
    <property type="match status" value="1"/>
</dbReference>
<dbReference type="GO" id="GO:0005739">
    <property type="term" value="C:mitochondrion"/>
    <property type="evidence" value="ECO:0007669"/>
    <property type="project" value="TreeGrafter"/>
</dbReference>
<sequence>MFLRALPRARPRCRAFCSPSFSAVTEVLKVGDVLRLSRRFSQADVSAYSKVSGDANPVHFDAEFARGAAGFEGPVVHGMLVASLFPTVIASHFVCLAPSLSVTGSLYSPGAVYISQTLQFKLPVYIDDEIVAEVRPTHLRENKKRYMVGNAYFNCACVHPGMQYCFWLVCSLFDVPMAMHKWQLQFTKEEILLPPKVAFTSGSRPIVTPCYMKALDDNNLANFGAGGLTAITGDRPSPEAKSGVRLPDSGEHWPLAVAAESGDRRRPPAAGIR</sequence>
<evidence type="ECO:0000313" key="4">
    <source>
        <dbReference type="Proteomes" id="UP000652761"/>
    </source>
</evidence>
<organism evidence="3 4">
    <name type="scientific">Colocasia esculenta</name>
    <name type="common">Wild taro</name>
    <name type="synonym">Arum esculentum</name>
    <dbReference type="NCBI Taxonomy" id="4460"/>
    <lineage>
        <taxon>Eukaryota</taxon>
        <taxon>Viridiplantae</taxon>
        <taxon>Streptophyta</taxon>
        <taxon>Embryophyta</taxon>
        <taxon>Tracheophyta</taxon>
        <taxon>Spermatophyta</taxon>
        <taxon>Magnoliopsida</taxon>
        <taxon>Liliopsida</taxon>
        <taxon>Araceae</taxon>
        <taxon>Aroideae</taxon>
        <taxon>Colocasieae</taxon>
        <taxon>Colocasia</taxon>
    </lineage>
</organism>
<dbReference type="GO" id="GO:0005835">
    <property type="term" value="C:fatty acid synthase complex"/>
    <property type="evidence" value="ECO:0007669"/>
    <property type="project" value="InterPro"/>
</dbReference>
<dbReference type="SUPFAM" id="SSF54637">
    <property type="entry name" value="Thioesterase/thiol ester dehydrase-isomerase"/>
    <property type="match status" value="1"/>
</dbReference>
<dbReference type="GO" id="GO:0004312">
    <property type="term" value="F:fatty acid synthase activity"/>
    <property type="evidence" value="ECO:0007669"/>
    <property type="project" value="InterPro"/>
</dbReference>
<accession>A0A843WBT4</accession>
<dbReference type="PANTHER" id="PTHR43437">
    <property type="entry name" value="HYDROXYACYL-THIOESTER DEHYDRATASE TYPE 2, MITOCHONDRIAL-RELATED"/>
    <property type="match status" value="1"/>
</dbReference>
<dbReference type="GO" id="GO:0006633">
    <property type="term" value="P:fatty acid biosynthetic process"/>
    <property type="evidence" value="ECO:0007669"/>
    <property type="project" value="InterPro"/>
</dbReference>
<protein>
    <recommendedName>
        <fullName evidence="2">MaoC-like domain-containing protein</fullName>
    </recommendedName>
</protein>
<dbReference type="InterPro" id="IPR050965">
    <property type="entry name" value="UPF0336/Enoyl-CoA_hydratase"/>
</dbReference>
<evidence type="ECO:0000256" key="1">
    <source>
        <dbReference type="SAM" id="MobiDB-lite"/>
    </source>
</evidence>
<dbReference type="PRINTS" id="PR01483">
    <property type="entry name" value="FASYNTHASE"/>
</dbReference>
<dbReference type="CDD" id="cd03449">
    <property type="entry name" value="R_hydratase"/>
    <property type="match status" value="1"/>
</dbReference>
<name>A0A843WBT4_COLES</name>
<proteinExistence type="predicted"/>
<dbReference type="OrthoDB" id="3592703at2759"/>
<dbReference type="InterPro" id="IPR003965">
    <property type="entry name" value="Fatty_acid_synthase"/>
</dbReference>
<dbReference type="InterPro" id="IPR029069">
    <property type="entry name" value="HotDog_dom_sf"/>
</dbReference>
<evidence type="ECO:0000313" key="3">
    <source>
        <dbReference type="EMBL" id="MQM07562.1"/>
    </source>
</evidence>
<feature type="region of interest" description="Disordered" evidence="1">
    <location>
        <begin position="232"/>
        <end position="251"/>
    </location>
</feature>
<dbReference type="PANTHER" id="PTHR43437:SF3">
    <property type="entry name" value="HYDROXYACYL-THIOESTER DEHYDRATASE TYPE 2, MITOCHONDRIAL"/>
    <property type="match status" value="1"/>
</dbReference>